<dbReference type="RefSeq" id="XP_044661877.1">
    <property type="nucleotide sequence ID" value="XM_044805942.1"/>
</dbReference>
<feature type="region of interest" description="Disordered" evidence="1">
    <location>
        <begin position="80"/>
        <end position="119"/>
    </location>
</feature>
<dbReference type="AlphaFoldDB" id="A0A9P3CVD3"/>
<dbReference type="Proteomes" id="UP000825890">
    <property type="component" value="Unassembled WGS sequence"/>
</dbReference>
<organism evidence="2 3">
    <name type="scientific">Cercospora kikuchii</name>
    <dbReference type="NCBI Taxonomy" id="84275"/>
    <lineage>
        <taxon>Eukaryota</taxon>
        <taxon>Fungi</taxon>
        <taxon>Dikarya</taxon>
        <taxon>Ascomycota</taxon>
        <taxon>Pezizomycotina</taxon>
        <taxon>Dothideomycetes</taxon>
        <taxon>Dothideomycetidae</taxon>
        <taxon>Mycosphaerellales</taxon>
        <taxon>Mycosphaerellaceae</taxon>
        <taxon>Cercospora</taxon>
    </lineage>
</organism>
<dbReference type="EMBL" id="BOLY01000007">
    <property type="protein sequence ID" value="GIZ47390.1"/>
    <property type="molecule type" value="Genomic_DNA"/>
</dbReference>
<keyword evidence="3" id="KW-1185">Reference proteome</keyword>
<name>A0A9P3CVD3_9PEZI</name>
<reference evidence="2 3" key="1">
    <citation type="submission" date="2021-01" db="EMBL/GenBank/DDBJ databases">
        <title>Cercospora kikuchii MAFF 305040 whole genome shotgun sequence.</title>
        <authorList>
            <person name="Kashiwa T."/>
            <person name="Suzuki T."/>
        </authorList>
    </citation>
    <scope>NUCLEOTIDE SEQUENCE [LARGE SCALE GENOMIC DNA]</scope>
    <source>
        <strain evidence="2 3">MAFF 305040</strain>
    </source>
</reference>
<evidence type="ECO:0000313" key="2">
    <source>
        <dbReference type="EMBL" id="GIZ47390.1"/>
    </source>
</evidence>
<comment type="caution">
    <text evidence="2">The sequence shown here is derived from an EMBL/GenBank/DDBJ whole genome shotgun (WGS) entry which is preliminary data.</text>
</comment>
<sequence length="119" mass="13922">MTEYSNEITRELSAAEEECAAYEKQTRKLYYKAVKNKGLKQEFDQWAEASVYMMLKKNRDSLEEEWAKVLVEVKGDKGRQTVEEKMKARREQEQRQAQADKEKLADPSKITAEDLRGVL</sequence>
<dbReference type="GeneID" id="68296058"/>
<evidence type="ECO:0000256" key="1">
    <source>
        <dbReference type="SAM" id="MobiDB-lite"/>
    </source>
</evidence>
<accession>A0A9P3CVD3</accession>
<gene>
    <name evidence="2" type="ORF">CKM354_001048300</name>
</gene>
<evidence type="ECO:0000313" key="3">
    <source>
        <dbReference type="Proteomes" id="UP000825890"/>
    </source>
</evidence>
<protein>
    <submittedName>
        <fullName evidence="2">Uncharacterized protein</fullName>
    </submittedName>
</protein>
<proteinExistence type="predicted"/>